<dbReference type="EMBL" id="UINC01024932">
    <property type="protein sequence ID" value="SVA99575.1"/>
    <property type="molecule type" value="Genomic_DNA"/>
</dbReference>
<dbReference type="PANTHER" id="PTHR10953">
    <property type="entry name" value="UBIQUITIN-ACTIVATING ENZYME E1"/>
    <property type="match status" value="1"/>
</dbReference>
<dbReference type="GO" id="GO:0008146">
    <property type="term" value="F:sulfotransferase activity"/>
    <property type="evidence" value="ECO:0007669"/>
    <property type="project" value="TreeGrafter"/>
</dbReference>
<dbReference type="GO" id="GO:0008641">
    <property type="term" value="F:ubiquitin-like modifier activating enzyme activity"/>
    <property type="evidence" value="ECO:0007669"/>
    <property type="project" value="InterPro"/>
</dbReference>
<evidence type="ECO:0000313" key="4">
    <source>
        <dbReference type="EMBL" id="SVA99575.1"/>
    </source>
</evidence>
<feature type="transmembrane region" description="Helical" evidence="2">
    <location>
        <begin position="29"/>
        <end position="51"/>
    </location>
</feature>
<comment type="similarity">
    <text evidence="1">Belongs to the HesA/MoeB/ThiF family.</text>
</comment>
<keyword evidence="2" id="KW-1133">Transmembrane helix</keyword>
<organism evidence="4">
    <name type="scientific">marine metagenome</name>
    <dbReference type="NCBI Taxonomy" id="408172"/>
    <lineage>
        <taxon>unclassified sequences</taxon>
        <taxon>metagenomes</taxon>
        <taxon>ecological metagenomes</taxon>
    </lineage>
</organism>
<dbReference type="InterPro" id="IPR045886">
    <property type="entry name" value="ThiF/MoeB/HesA"/>
</dbReference>
<evidence type="ECO:0000259" key="3">
    <source>
        <dbReference type="Pfam" id="PF00899"/>
    </source>
</evidence>
<evidence type="ECO:0000256" key="2">
    <source>
        <dbReference type="SAM" id="Phobius"/>
    </source>
</evidence>
<dbReference type="GO" id="GO:0004792">
    <property type="term" value="F:thiosulfate-cyanide sulfurtransferase activity"/>
    <property type="evidence" value="ECO:0007669"/>
    <property type="project" value="TreeGrafter"/>
</dbReference>
<accession>A0A382ADD9</accession>
<dbReference type="Pfam" id="PF00899">
    <property type="entry name" value="ThiF"/>
    <property type="match status" value="1"/>
</dbReference>
<gene>
    <name evidence="4" type="ORF">METZ01_LOCUS152429</name>
</gene>
<keyword evidence="2" id="KW-0812">Transmembrane</keyword>
<dbReference type="CDD" id="cd00757">
    <property type="entry name" value="ThiF_MoeB_HesA_family"/>
    <property type="match status" value="1"/>
</dbReference>
<proteinExistence type="inferred from homology"/>
<dbReference type="InterPro" id="IPR035985">
    <property type="entry name" value="Ubiquitin-activating_enz"/>
</dbReference>
<sequence>MTESHEIQSLRYSRHLGLDDFTQQSQKKLSAASVLIIGVGGLGTTASLFLANSGIGNIILNDYDSVDITNLPRQILFNSDDLGKNKAEIAKKKLMKFNPNISVKTLTEKLQENKLEEINLVVDVVLDCTDNLQSRLLINKVCIKNKKPLISGAAIRYEGHIAVFRNDIAIKSCYNCLYQQEDENTEDCEGSGIMAPVAGLVGTVMATEAIKILVGKESMLDNRLWVLDAKNNTNQVIKIQKSKICEECSL</sequence>
<feature type="domain" description="THIF-type NAD/FAD binding fold" evidence="3">
    <location>
        <begin position="12"/>
        <end position="244"/>
    </location>
</feature>
<dbReference type="GO" id="GO:0005829">
    <property type="term" value="C:cytosol"/>
    <property type="evidence" value="ECO:0007669"/>
    <property type="project" value="TreeGrafter"/>
</dbReference>
<name>A0A382ADD9_9ZZZZ</name>
<reference evidence="4" key="1">
    <citation type="submission" date="2018-05" db="EMBL/GenBank/DDBJ databases">
        <authorList>
            <person name="Lanie J.A."/>
            <person name="Ng W.-L."/>
            <person name="Kazmierczak K.M."/>
            <person name="Andrzejewski T.M."/>
            <person name="Davidsen T.M."/>
            <person name="Wayne K.J."/>
            <person name="Tettelin H."/>
            <person name="Glass J.I."/>
            <person name="Rusch D."/>
            <person name="Podicherti R."/>
            <person name="Tsui H.-C.T."/>
            <person name="Winkler M.E."/>
        </authorList>
    </citation>
    <scope>NUCLEOTIDE SEQUENCE</scope>
</reference>
<dbReference type="InterPro" id="IPR000594">
    <property type="entry name" value="ThiF_NAD_FAD-bd"/>
</dbReference>
<keyword evidence="2" id="KW-0472">Membrane</keyword>
<dbReference type="SUPFAM" id="SSF69572">
    <property type="entry name" value="Activating enzymes of the ubiquitin-like proteins"/>
    <property type="match status" value="1"/>
</dbReference>
<dbReference type="GO" id="GO:0016779">
    <property type="term" value="F:nucleotidyltransferase activity"/>
    <property type="evidence" value="ECO:0007669"/>
    <property type="project" value="TreeGrafter"/>
</dbReference>
<dbReference type="FunFam" id="3.40.50.720:FF:000080">
    <property type="entry name" value="Thiazole biosynthesis adenylyltransferase ThiF"/>
    <property type="match status" value="1"/>
</dbReference>
<dbReference type="PANTHER" id="PTHR10953:SF102">
    <property type="entry name" value="ADENYLYLTRANSFERASE AND SULFURTRANSFERASE MOCS3"/>
    <property type="match status" value="1"/>
</dbReference>
<dbReference type="AlphaFoldDB" id="A0A382ADD9"/>
<protein>
    <recommendedName>
        <fullName evidence="3">THIF-type NAD/FAD binding fold domain-containing protein</fullName>
    </recommendedName>
</protein>
<dbReference type="Gene3D" id="3.40.50.720">
    <property type="entry name" value="NAD(P)-binding Rossmann-like Domain"/>
    <property type="match status" value="1"/>
</dbReference>
<evidence type="ECO:0000256" key="1">
    <source>
        <dbReference type="ARBA" id="ARBA00009919"/>
    </source>
</evidence>